<evidence type="ECO:0000313" key="1">
    <source>
        <dbReference type="EMBL" id="EFN81434.1"/>
    </source>
</evidence>
<dbReference type="PANTHER" id="PTHR11008:SF29">
    <property type="entry name" value="IP17226P"/>
    <property type="match status" value="1"/>
</dbReference>
<name>E2BS96_HARSA</name>
<organism evidence="2">
    <name type="scientific">Harpegnathos saltator</name>
    <name type="common">Jerdon's jumping ant</name>
    <dbReference type="NCBI Taxonomy" id="610380"/>
    <lineage>
        <taxon>Eukaryota</taxon>
        <taxon>Metazoa</taxon>
        <taxon>Ecdysozoa</taxon>
        <taxon>Arthropoda</taxon>
        <taxon>Hexapoda</taxon>
        <taxon>Insecta</taxon>
        <taxon>Pterygota</taxon>
        <taxon>Neoptera</taxon>
        <taxon>Endopterygota</taxon>
        <taxon>Hymenoptera</taxon>
        <taxon>Apocrita</taxon>
        <taxon>Aculeata</taxon>
        <taxon>Formicoidea</taxon>
        <taxon>Formicidae</taxon>
        <taxon>Ponerinae</taxon>
        <taxon>Ponerini</taxon>
        <taxon>Harpegnathos</taxon>
    </lineage>
</organism>
<dbReference type="InParanoid" id="E2BS96"/>
<reference evidence="1 2" key="1">
    <citation type="journal article" date="2010" name="Science">
        <title>Genomic comparison of the ants Camponotus floridanus and Harpegnathos saltator.</title>
        <authorList>
            <person name="Bonasio R."/>
            <person name="Zhang G."/>
            <person name="Ye C."/>
            <person name="Mutti N.S."/>
            <person name="Fang X."/>
            <person name="Qin N."/>
            <person name="Donahue G."/>
            <person name="Yang P."/>
            <person name="Li Q."/>
            <person name="Li C."/>
            <person name="Zhang P."/>
            <person name="Huang Z."/>
            <person name="Berger S.L."/>
            <person name="Reinberg D."/>
            <person name="Wang J."/>
            <person name="Liebig J."/>
        </authorList>
    </citation>
    <scope>NUCLEOTIDE SEQUENCE [LARGE SCALE GENOMIC DNA]</scope>
    <source>
        <strain evidence="1 2">R22 G/1</strain>
    </source>
</reference>
<dbReference type="PANTHER" id="PTHR11008">
    <property type="entry name" value="PROTEIN TAKEOUT-LIKE PROTEIN"/>
    <property type="match status" value="1"/>
</dbReference>
<keyword evidence="2" id="KW-1185">Reference proteome</keyword>
<dbReference type="Proteomes" id="UP000008237">
    <property type="component" value="Unassembled WGS sequence"/>
</dbReference>
<dbReference type="EMBL" id="GL450153">
    <property type="protein sequence ID" value="EFN81434.1"/>
    <property type="molecule type" value="Genomic_DNA"/>
</dbReference>
<proteinExistence type="predicted"/>
<dbReference type="Pfam" id="PF06585">
    <property type="entry name" value="JHBP"/>
    <property type="match status" value="1"/>
</dbReference>
<dbReference type="Gene3D" id="3.15.10.30">
    <property type="entry name" value="Haemolymph juvenile hormone binding protein"/>
    <property type="match status" value="1"/>
</dbReference>
<dbReference type="SMART" id="SM00700">
    <property type="entry name" value="JHBP"/>
    <property type="match status" value="1"/>
</dbReference>
<dbReference type="AlphaFoldDB" id="E2BS96"/>
<gene>
    <name evidence="1" type="ORF">EAI_04921</name>
</gene>
<dbReference type="InterPro" id="IPR038606">
    <property type="entry name" value="To_sf"/>
</dbReference>
<dbReference type="InterPro" id="IPR010562">
    <property type="entry name" value="Haemolymph_juvenile_hormone-bd"/>
</dbReference>
<sequence>MAMKTKSTRQCGQDPCEAGQDIQTVRISCAVDVPDLYKCERTMYTIRICLPYSMDSIKSYLASGNRDLDWPRFEPYYIPELHLNFAHARIRRMTLFNMNIYEVTNYKINNVVADDKVSMITFDAYFPRICMYARYDIEYLEHNRYFRISGDSINMRFWDVTATIDMDGIFYNNTNGEEMFRVSRVLIKFSVKDPQFYIYLSDEDDIKTISSLADYMNNNTEEMAEDIRFVVNTIVADIIKKTANSIYTKFPIKTLMPNYRLSDY</sequence>
<evidence type="ECO:0000313" key="2">
    <source>
        <dbReference type="Proteomes" id="UP000008237"/>
    </source>
</evidence>
<dbReference type="GO" id="GO:0005615">
    <property type="term" value="C:extracellular space"/>
    <property type="evidence" value="ECO:0007669"/>
    <property type="project" value="TreeGrafter"/>
</dbReference>
<dbReference type="OrthoDB" id="8196554at2759"/>
<accession>E2BS96</accession>
<protein>
    <submittedName>
        <fullName evidence="1">Uncharacterized protein</fullName>
    </submittedName>
</protein>